<keyword evidence="6" id="KW-1185">Reference proteome</keyword>
<evidence type="ECO:0000259" key="4">
    <source>
        <dbReference type="Pfam" id="PF17482"/>
    </source>
</evidence>
<reference evidence="5 6" key="1">
    <citation type="submission" date="2020-08" db="EMBL/GenBank/DDBJ databases">
        <title>Genomic Encyclopedia of Type Strains, Phase III (KMG-III): the genomes of soil and plant-associated and newly described type strains.</title>
        <authorList>
            <person name="Whitman W."/>
        </authorList>
    </citation>
    <scope>NUCLEOTIDE SEQUENCE [LARGE SCALE GENOMIC DNA]</scope>
    <source>
        <strain evidence="5 6">CECT 7282</strain>
    </source>
</reference>
<dbReference type="Proteomes" id="UP000547614">
    <property type="component" value="Unassembled WGS sequence"/>
</dbReference>
<evidence type="ECO:0008006" key="7">
    <source>
        <dbReference type="Google" id="ProtNLM"/>
    </source>
</evidence>
<dbReference type="InterPro" id="IPR052042">
    <property type="entry name" value="Tail_sheath_structural"/>
</dbReference>
<organism evidence="5 6">
    <name type="scientific">Halomonas cerina</name>
    <dbReference type="NCBI Taxonomy" id="447424"/>
    <lineage>
        <taxon>Bacteria</taxon>
        <taxon>Pseudomonadati</taxon>
        <taxon>Pseudomonadota</taxon>
        <taxon>Gammaproteobacteria</taxon>
        <taxon>Oceanospirillales</taxon>
        <taxon>Halomonadaceae</taxon>
        <taxon>Halomonas</taxon>
    </lineage>
</organism>
<dbReference type="Pfam" id="PF17482">
    <property type="entry name" value="Phage_sheath_1C"/>
    <property type="match status" value="1"/>
</dbReference>
<comment type="caution">
    <text evidence="5">The sequence shown here is derived from an EMBL/GenBank/DDBJ whole genome shotgun (WGS) entry which is preliminary data.</text>
</comment>
<protein>
    <recommendedName>
        <fullName evidence="7">Tail sheath protein</fullName>
    </recommendedName>
</protein>
<feature type="region of interest" description="Disordered" evidence="2">
    <location>
        <begin position="437"/>
        <end position="465"/>
    </location>
</feature>
<sequence length="762" mass="81832">MADYEREFGKPHPKSDLAHSVQHFFTNGGTDCYVIRLAHNPSTADVTLQNLANTNVLSASAKYAGLWGNNLRLEVSYNTPSTEETFNLSIVQLDEEGDSVADEAFINLTMDPDAPRYAPDFVTESSELIDLALASGFNINTALSGAPAGYSESRRPLDGSLTTFRETLNDLIHPEDDTPARPFDERRAKFDISVNGGPYVAVDLRVDPTWTALTGNRGAVATELQNRINTQLPAGVTVACAFETVYGPAANPVAVLRITTNSGAQSSVHIRRAADHDLAGPLMLGLDQGGIEAVKAGSLRPAPTATLYTADANTLAELQQDAFNQISVAGVDISLLDGGGNNVLETTGASDRWHQDNFATTLTGNNDGVREKLHILAKAINDAPNVPASAEVWGYRLALLPIEGTMNATVSVTTGNAGGGGTDIGGNFTTNVRRYAPGNAGTSPFQDGAGTLGADDDGNPPNLSDYTGSKADQTGFHALDAVDLFNLMILPGDEEVAQANWESIWGEASVYCLNHRAFLLVDPPPTWTNASTGRPEVVQDTSLINALRANIVKDHAAVFYPRLRHNVNGSVQSIGPIGAIAGLMARTDANRGVWKAPAGIESGVRGIVGLTVALTDRENGVLNKKGVNCIRIFPNGTVNWGSRTLDGDDDFGSEWKYIPIRRLALMIEETLYRGTRWAVFEPNDERLWSNIRLNINAYMMGLFRQGAFQGTDPKAAFYVKCDKDTTTQNDRNKGIVNVEVGFAPVKPAEFVVIKIQQMAGEL</sequence>
<name>A0A839VEU0_9GAMM</name>
<feature type="domain" description="Tail sheath protein C-terminal" evidence="4">
    <location>
        <begin position="653"/>
        <end position="756"/>
    </location>
</feature>
<comment type="similarity">
    <text evidence="1">Belongs to the myoviridae tail sheath protein family.</text>
</comment>
<dbReference type="InterPro" id="IPR035089">
    <property type="entry name" value="Phage_sheath_subtilisin"/>
</dbReference>
<dbReference type="RefSeq" id="WP_183326965.1">
    <property type="nucleotide sequence ID" value="NZ_JACHXP010000018.1"/>
</dbReference>
<dbReference type="Gene3D" id="3.40.50.11780">
    <property type="match status" value="2"/>
</dbReference>
<evidence type="ECO:0000313" key="6">
    <source>
        <dbReference type="Proteomes" id="UP000547614"/>
    </source>
</evidence>
<evidence type="ECO:0000256" key="2">
    <source>
        <dbReference type="SAM" id="MobiDB-lite"/>
    </source>
</evidence>
<evidence type="ECO:0000259" key="3">
    <source>
        <dbReference type="Pfam" id="PF04984"/>
    </source>
</evidence>
<dbReference type="EMBL" id="JACHXP010000018">
    <property type="protein sequence ID" value="MBB3191879.1"/>
    <property type="molecule type" value="Genomic_DNA"/>
</dbReference>
<feature type="domain" description="Tail sheath protein subtilisin-like" evidence="3">
    <location>
        <begin position="485"/>
        <end position="644"/>
    </location>
</feature>
<evidence type="ECO:0000256" key="1">
    <source>
        <dbReference type="ARBA" id="ARBA00008005"/>
    </source>
</evidence>
<evidence type="ECO:0000313" key="5">
    <source>
        <dbReference type="EMBL" id="MBB3191879.1"/>
    </source>
</evidence>
<accession>A0A839VEU0</accession>
<dbReference type="PANTHER" id="PTHR35861:SF1">
    <property type="entry name" value="PHAGE TAIL SHEATH PROTEIN"/>
    <property type="match status" value="1"/>
</dbReference>
<proteinExistence type="inferred from homology"/>
<dbReference type="InterPro" id="IPR020287">
    <property type="entry name" value="Tail_sheath_C"/>
</dbReference>
<dbReference type="Pfam" id="PF04984">
    <property type="entry name" value="Phage_sheath_1"/>
    <property type="match status" value="1"/>
</dbReference>
<dbReference type="PANTHER" id="PTHR35861">
    <property type="match status" value="1"/>
</dbReference>
<dbReference type="AlphaFoldDB" id="A0A839VEU0"/>
<gene>
    <name evidence="5" type="ORF">FHR94_003153</name>
</gene>